<dbReference type="EMBL" id="LT605205">
    <property type="protein sequence ID" value="SCD19912.1"/>
    <property type="molecule type" value="Genomic_DNA"/>
</dbReference>
<gene>
    <name evidence="2" type="ORF">PSM36_1087</name>
</gene>
<dbReference type="CDD" id="cd01834">
    <property type="entry name" value="SGNH_hydrolase_like_2"/>
    <property type="match status" value="1"/>
</dbReference>
<dbReference type="KEGG" id="psac:PSM36_1087"/>
<sequence>MIFTMNITKRFTSVFIALGIAVGLFSQPVSQFGEGERVVFLGNSITDGGHYHSFIWLYYMTRFPNRDLRILNAGIGGNTALDMYKRLDSDVFSKNPTTLVVTFGMNDSGYQEYNGDDGARFGEEKYRETYENFKLLEGRLKGLSGTKIVMMGGSPYDGAAKIDGNTALRGKNDVMQRIVAFQKKSAEENNWEFLDLNAPMTAINQKFQVNDPGFTLCGLDRIHPENDGHMVMAYFFLKEQGLDSNVVSDFEVNASKKSVVRSANCEISNIRGNEGTLSFDYLAYSLPYPLDTIPRGWNAKKSQADAMKYIPFMEEMNQEVIKVSDLEKGDYKMFIDGEEIGTWSSDDLNKGVNLAAETKTPQYQQALSIMHLNEVRWEIERNFRDYAWIQFGFFQERGLLFANNRASLEALDKETGNNGWLRMHRDNYARMMHPSFRETRQAEMDMLVTKIYEINQPVKRKIVLVKI</sequence>
<accession>A0A1R3T1I6</accession>
<name>A0A1R3T1I6_9BACT</name>
<dbReference type="PANTHER" id="PTHR30383">
    <property type="entry name" value="THIOESTERASE 1/PROTEASE 1/LYSOPHOSPHOLIPASE L1"/>
    <property type="match status" value="1"/>
</dbReference>
<evidence type="ECO:0000313" key="3">
    <source>
        <dbReference type="Proteomes" id="UP000187464"/>
    </source>
</evidence>
<evidence type="ECO:0000259" key="1">
    <source>
        <dbReference type="Pfam" id="PF13472"/>
    </source>
</evidence>
<organism evidence="2 3">
    <name type="scientific">Proteiniphilum saccharofermentans</name>
    <dbReference type="NCBI Taxonomy" id="1642647"/>
    <lineage>
        <taxon>Bacteria</taxon>
        <taxon>Pseudomonadati</taxon>
        <taxon>Bacteroidota</taxon>
        <taxon>Bacteroidia</taxon>
        <taxon>Bacteroidales</taxon>
        <taxon>Dysgonomonadaceae</taxon>
        <taxon>Proteiniphilum</taxon>
    </lineage>
</organism>
<protein>
    <submittedName>
        <fullName evidence="2">SGNH_hydrolase_like_2</fullName>
    </submittedName>
</protein>
<dbReference type="Proteomes" id="UP000187464">
    <property type="component" value="Chromosome I"/>
</dbReference>
<dbReference type="GO" id="GO:0004622">
    <property type="term" value="F:phosphatidylcholine lysophospholipase activity"/>
    <property type="evidence" value="ECO:0007669"/>
    <property type="project" value="TreeGrafter"/>
</dbReference>
<feature type="domain" description="SGNH hydrolase-type esterase" evidence="1">
    <location>
        <begin position="40"/>
        <end position="229"/>
    </location>
</feature>
<evidence type="ECO:0000313" key="2">
    <source>
        <dbReference type="EMBL" id="SCD19912.1"/>
    </source>
</evidence>
<dbReference type="InterPro" id="IPR051532">
    <property type="entry name" value="Ester_Hydrolysis_Enzymes"/>
</dbReference>
<dbReference type="SUPFAM" id="SSF52266">
    <property type="entry name" value="SGNH hydrolase"/>
    <property type="match status" value="1"/>
</dbReference>
<dbReference type="InterPro" id="IPR036514">
    <property type="entry name" value="SGNH_hydro_sf"/>
</dbReference>
<keyword evidence="2" id="KW-0378">Hydrolase</keyword>
<dbReference type="STRING" id="1642647.PSM36_1087"/>
<dbReference type="AlphaFoldDB" id="A0A1R3T1I6"/>
<reference evidence="2 3" key="1">
    <citation type="submission" date="2016-08" db="EMBL/GenBank/DDBJ databases">
        <authorList>
            <person name="Seilhamer J.J."/>
        </authorList>
    </citation>
    <scope>NUCLEOTIDE SEQUENCE [LARGE SCALE GENOMIC DNA]</scope>
    <source>
        <strain evidence="2">M3/6</strain>
    </source>
</reference>
<proteinExistence type="predicted"/>
<dbReference type="InterPro" id="IPR013830">
    <property type="entry name" value="SGNH_hydro"/>
</dbReference>
<dbReference type="Gene3D" id="3.40.50.1110">
    <property type="entry name" value="SGNH hydrolase"/>
    <property type="match status" value="1"/>
</dbReference>
<dbReference type="Pfam" id="PF13472">
    <property type="entry name" value="Lipase_GDSL_2"/>
    <property type="match status" value="1"/>
</dbReference>
<keyword evidence="3" id="KW-1185">Reference proteome</keyword>
<dbReference type="PANTHER" id="PTHR30383:SF5">
    <property type="entry name" value="SGNH HYDROLASE-TYPE ESTERASE DOMAIN-CONTAINING PROTEIN"/>
    <property type="match status" value="1"/>
</dbReference>